<accession>A0A9P9IKS7</accession>
<dbReference type="PROSITE" id="PS50294">
    <property type="entry name" value="WD_REPEATS_REGION"/>
    <property type="match status" value="1"/>
</dbReference>
<dbReference type="Proteomes" id="UP000700596">
    <property type="component" value="Unassembled WGS sequence"/>
</dbReference>
<keyword evidence="2" id="KW-0677">Repeat</keyword>
<evidence type="ECO:0000313" key="5">
    <source>
        <dbReference type="EMBL" id="KAH7124007.1"/>
    </source>
</evidence>
<keyword evidence="6" id="KW-1185">Reference proteome</keyword>
<keyword evidence="1 3" id="KW-0853">WD repeat</keyword>
<dbReference type="EMBL" id="JAGMWT010000008">
    <property type="protein sequence ID" value="KAH7124007.1"/>
    <property type="molecule type" value="Genomic_DNA"/>
</dbReference>
<evidence type="ECO:0000256" key="1">
    <source>
        <dbReference type="ARBA" id="ARBA00022574"/>
    </source>
</evidence>
<evidence type="ECO:0000313" key="6">
    <source>
        <dbReference type="Proteomes" id="UP000700596"/>
    </source>
</evidence>
<sequence length="620" mass="69522">MSAAAILATLADSRPTTSHEEYEHDHIEEMDSDHQTGGIALDMGHAEFLEPEPLHDDPILPPMSTGSNAGSALFDDDDNDDDDDDDDILPPMSSMSHPGSTVFEHILNHNPGLAYGFAPPPAFPYSTPSLQDILSEFDFETMFTNPHDDYLMVPGKDTFLTVTHFFRNFMPHKDTPLGLELSHVPDSINRSDLRGEECDMQGIDWALRHTTRSTVRAKRNAFEKNRLNPHILAIRQHINSTPNTENYFSFKRINTTHQAFIPHFQLRNLMASTSRNDIFYADRDRVMHTDASGSPASTIMNLNKEMTESGRFQITTLAASDHVLMAGGLEGEYAVTNLAGAEGSPMTIGRIHNRLRESKSHITNQIHLFKSRTTYAPQAVLCSNDNRLRILDVHSNTFTHCFPYSQAVNCSSTSPDGRMRVVVGDFRETLITNSETGRPFEALKAHTDDVFACDWADDGIHVATAAQDSTIVVWDARNWSRALHVMQSQLSVPRILRFSPVGSGPRVLISAEADDFVNVINAQTFESRQLFDFFGRVGGISMTPDGSSLFVANSEPHFGGIMEFERCGWGEKRFGHYDDPYEYDTPIDWDTEGRLDDDRRVVCGWHERERRGLDLGSLII</sequence>
<evidence type="ECO:0000256" key="4">
    <source>
        <dbReference type="SAM" id="MobiDB-lite"/>
    </source>
</evidence>
<dbReference type="InterPro" id="IPR001680">
    <property type="entry name" value="WD40_rpt"/>
</dbReference>
<evidence type="ECO:0000256" key="3">
    <source>
        <dbReference type="PROSITE-ProRule" id="PRU00221"/>
    </source>
</evidence>
<dbReference type="InterPro" id="IPR036322">
    <property type="entry name" value="WD40_repeat_dom_sf"/>
</dbReference>
<feature type="compositionally biased region" description="Acidic residues" evidence="4">
    <location>
        <begin position="74"/>
        <end position="88"/>
    </location>
</feature>
<dbReference type="SMART" id="SM00320">
    <property type="entry name" value="WD40"/>
    <property type="match status" value="2"/>
</dbReference>
<dbReference type="PANTHER" id="PTHR43991">
    <property type="entry name" value="WD REPEAT PROTEIN (AFU_ORTHOLOGUE AFUA_8G05640)-RELATED"/>
    <property type="match status" value="1"/>
</dbReference>
<feature type="region of interest" description="Disordered" evidence="4">
    <location>
        <begin position="51"/>
        <end position="95"/>
    </location>
</feature>
<evidence type="ECO:0000256" key="2">
    <source>
        <dbReference type="ARBA" id="ARBA00022737"/>
    </source>
</evidence>
<reference evidence="5" key="1">
    <citation type="journal article" date="2021" name="Nat. Commun.">
        <title>Genetic determinants of endophytism in the Arabidopsis root mycobiome.</title>
        <authorList>
            <person name="Mesny F."/>
            <person name="Miyauchi S."/>
            <person name="Thiergart T."/>
            <person name="Pickel B."/>
            <person name="Atanasova L."/>
            <person name="Karlsson M."/>
            <person name="Huettel B."/>
            <person name="Barry K.W."/>
            <person name="Haridas S."/>
            <person name="Chen C."/>
            <person name="Bauer D."/>
            <person name="Andreopoulos W."/>
            <person name="Pangilinan J."/>
            <person name="LaButti K."/>
            <person name="Riley R."/>
            <person name="Lipzen A."/>
            <person name="Clum A."/>
            <person name="Drula E."/>
            <person name="Henrissat B."/>
            <person name="Kohler A."/>
            <person name="Grigoriev I.V."/>
            <person name="Martin F.M."/>
            <person name="Hacquard S."/>
        </authorList>
    </citation>
    <scope>NUCLEOTIDE SEQUENCE</scope>
    <source>
        <strain evidence="5">MPI-CAGE-CH-0243</strain>
    </source>
</reference>
<feature type="repeat" description="WD" evidence="3">
    <location>
        <begin position="443"/>
        <end position="478"/>
    </location>
</feature>
<comment type="caution">
    <text evidence="5">The sequence shown here is derived from an EMBL/GenBank/DDBJ whole genome shotgun (WGS) entry which is preliminary data.</text>
</comment>
<dbReference type="InterPro" id="IPR019775">
    <property type="entry name" value="WD40_repeat_CS"/>
</dbReference>
<dbReference type="PANTHER" id="PTHR43991:SF12">
    <property type="entry name" value="WD REPEAT PROTEIN (AFU_ORTHOLOGUE AFUA_8G05640)"/>
    <property type="match status" value="1"/>
</dbReference>
<dbReference type="SUPFAM" id="SSF50978">
    <property type="entry name" value="WD40 repeat-like"/>
    <property type="match status" value="1"/>
</dbReference>
<organism evidence="5 6">
    <name type="scientific">Dendryphion nanum</name>
    <dbReference type="NCBI Taxonomy" id="256645"/>
    <lineage>
        <taxon>Eukaryota</taxon>
        <taxon>Fungi</taxon>
        <taxon>Dikarya</taxon>
        <taxon>Ascomycota</taxon>
        <taxon>Pezizomycotina</taxon>
        <taxon>Dothideomycetes</taxon>
        <taxon>Pleosporomycetidae</taxon>
        <taxon>Pleosporales</taxon>
        <taxon>Torulaceae</taxon>
        <taxon>Dendryphion</taxon>
    </lineage>
</organism>
<dbReference type="OrthoDB" id="20669at2759"/>
<dbReference type="PROSITE" id="PS50082">
    <property type="entry name" value="WD_REPEATS_2"/>
    <property type="match status" value="1"/>
</dbReference>
<protein>
    <submittedName>
        <fullName evidence="5">WD domain-containing protein</fullName>
    </submittedName>
</protein>
<dbReference type="InterPro" id="IPR015943">
    <property type="entry name" value="WD40/YVTN_repeat-like_dom_sf"/>
</dbReference>
<dbReference type="Gene3D" id="2.130.10.10">
    <property type="entry name" value="YVTN repeat-like/Quinoprotein amine dehydrogenase"/>
    <property type="match status" value="1"/>
</dbReference>
<proteinExistence type="predicted"/>
<feature type="region of interest" description="Disordered" evidence="4">
    <location>
        <begin position="1"/>
        <end position="24"/>
    </location>
</feature>
<dbReference type="Pfam" id="PF00400">
    <property type="entry name" value="WD40"/>
    <property type="match status" value="1"/>
</dbReference>
<name>A0A9P9IKS7_9PLEO</name>
<gene>
    <name evidence="5" type="ORF">B0J11DRAFT_550779</name>
</gene>
<dbReference type="AlphaFoldDB" id="A0A9P9IKS7"/>
<dbReference type="PROSITE" id="PS00678">
    <property type="entry name" value="WD_REPEATS_1"/>
    <property type="match status" value="1"/>
</dbReference>